<dbReference type="Gene3D" id="1.10.150.130">
    <property type="match status" value="1"/>
</dbReference>
<reference evidence="5 6" key="1">
    <citation type="journal article" date="2020" name="ISME J.">
        <title>Uncovering the hidden diversity of litter-decomposition mechanisms in mushroom-forming fungi.</title>
        <authorList>
            <person name="Floudas D."/>
            <person name="Bentzer J."/>
            <person name="Ahren D."/>
            <person name="Johansson T."/>
            <person name="Persson P."/>
            <person name="Tunlid A."/>
        </authorList>
    </citation>
    <scope>NUCLEOTIDE SEQUENCE [LARGE SCALE GENOMIC DNA]</scope>
    <source>
        <strain evidence="5 6">CBS 291.85</strain>
    </source>
</reference>
<keyword evidence="1" id="KW-0238">DNA-binding</keyword>
<dbReference type="SUPFAM" id="SSF47823">
    <property type="entry name" value="lambda integrase-like, N-terminal domain"/>
    <property type="match status" value="1"/>
</dbReference>
<sequence>MINLLYGPWMIHLTIITIEDSHYSVSFRGQVATFQYRGRFIARNQIPSPICNRLLAPSTSSPGVPDSEFSPRAAARATALSGEPHLISLSSTPLPQSPPASPSPSIMPETGTEPVTMQDLMNLMKGLIDIQTSQANAQAAASATATATPTFPTASVTAAPASKSLLDLFPSIPQNTLLDIARHEFLPMDLHKLNSHLRDNVDEVTGQSPASSSKDYPTFASLHCPLCTYFAVLTSFAAGTADAATVAAISRSTFEYCNLLHSYAQEYEWSAVVRYHMAFHDIQRRNMVNGNYLGWGIPDLVLMGLHLVGKNRKSTPSSSGTPRKPKGEQTCFAWNQGTCTKAKCPAGRIHRCLNYLAERVGVVADPGMLLLARANCYPVLRPLIFRLWFLLLPPIYFLLSQHPLHVPIPIHVVTPLMTSRTLTLPLNSISKHGLYLQDYPDPVFVSTLLNIIQFGANIGFVGDQYDQPCSNLKTAFQHPEFVDSAVKNLLDNGHVAGPFPSPPLPFFRCSPIGVVSRKRNPAKSHIINHLSWPDGCSVNDGIPDSEAHIAYDMFERAIEDLILSGPGSSMAKLDLKEAFRHIPVRPADRHLLGFHWRDQFYYMLVLTFGLKTAPYIFNLFAEALHWIISWHIPAHLCHYLDDFLLIFKPDTDLTLSSAVVEWVMALGRHLGLNFQESKTVWPSPIIEFLGLILDSICMEARLPDDKLNFLTELLDTWSLKRRCCLKELEELSGFLQFCSQVIPSSRSFLSRIYVFSSKFTSPFSVLRIPSGVRSDIVWWSVFSQHWNRVRLLSESRPLVEVWTDASGQKGLGGVWGSSWYSSCVARRFRTRDIEFKEVYAILQAILRWGSHWRNSTVTFYCDNQNVVSWMSSGSARPPQCMSIIQLIVMLAACLDFSFTLLPPILSRATSHSGILLTGPPASWYETHSHVSPRVAFFLWHGLASSTRKTYSSGQKSYIEFMRLHPQFLESPGQFLPAPANGILEWVAYLGDKFLQPKTIKGYLTALRSLHVDAGLPFDQCESLTLQRLIRGIKRFQGERTRTPKLPITLDILTRMVSLPFNTGNVADAIFDASSKLAWSGLLRTGEFTLGDSERFDPSIHLTCSSIQFFPSIENPTHVFLTLPASKTDPFRKGVTIPIAAVPDLPTCAVSSLKNLFLLHPLPPESPLFADLSGQPLRRSTFISTLKLRLSAIGLDSSQYSGHSFRRGAASSAASVGYADYEIQMLGRWHSDAYKLYIDIPRDRILHLSARLHVALAPALPPEPLALPFAPVVASLSGAS</sequence>
<evidence type="ECO:0000256" key="3">
    <source>
        <dbReference type="SAM" id="MobiDB-lite"/>
    </source>
</evidence>
<evidence type="ECO:0000259" key="4">
    <source>
        <dbReference type="PROSITE" id="PS50878"/>
    </source>
</evidence>
<dbReference type="InterPro" id="IPR043128">
    <property type="entry name" value="Rev_trsase/Diguanyl_cyclase"/>
</dbReference>
<organism evidence="5 6">
    <name type="scientific">Tetrapyrgos nigripes</name>
    <dbReference type="NCBI Taxonomy" id="182062"/>
    <lineage>
        <taxon>Eukaryota</taxon>
        <taxon>Fungi</taxon>
        <taxon>Dikarya</taxon>
        <taxon>Basidiomycota</taxon>
        <taxon>Agaricomycotina</taxon>
        <taxon>Agaricomycetes</taxon>
        <taxon>Agaricomycetidae</taxon>
        <taxon>Agaricales</taxon>
        <taxon>Marasmiineae</taxon>
        <taxon>Marasmiaceae</taxon>
        <taxon>Tetrapyrgos</taxon>
    </lineage>
</organism>
<dbReference type="InterPro" id="IPR011010">
    <property type="entry name" value="DNA_brk_join_enz"/>
</dbReference>
<dbReference type="InterPro" id="IPR000477">
    <property type="entry name" value="RT_dom"/>
</dbReference>
<feature type="region of interest" description="Disordered" evidence="3">
    <location>
        <begin position="86"/>
        <end position="112"/>
    </location>
</feature>
<evidence type="ECO:0000313" key="5">
    <source>
        <dbReference type="EMBL" id="KAF5354452.1"/>
    </source>
</evidence>
<feature type="domain" description="Reverse transcriptase" evidence="4">
    <location>
        <begin position="470"/>
        <end position="693"/>
    </location>
</feature>
<dbReference type="SUPFAM" id="SSF56672">
    <property type="entry name" value="DNA/RNA polymerases"/>
    <property type="match status" value="1"/>
</dbReference>
<dbReference type="PROSITE" id="PS50878">
    <property type="entry name" value="RT_POL"/>
    <property type="match status" value="1"/>
</dbReference>
<dbReference type="EMBL" id="JAACJM010000059">
    <property type="protein sequence ID" value="KAF5354452.1"/>
    <property type="molecule type" value="Genomic_DNA"/>
</dbReference>
<dbReference type="InterPro" id="IPR052055">
    <property type="entry name" value="Hepadnavirus_pol/RT"/>
</dbReference>
<protein>
    <recommendedName>
        <fullName evidence="4">Reverse transcriptase domain-containing protein</fullName>
    </recommendedName>
</protein>
<dbReference type="OrthoDB" id="3067625at2759"/>
<dbReference type="Pfam" id="PF00078">
    <property type="entry name" value="RVT_1"/>
    <property type="match status" value="1"/>
</dbReference>
<dbReference type="PANTHER" id="PTHR33050">
    <property type="entry name" value="REVERSE TRANSCRIPTASE DOMAIN-CONTAINING PROTEIN"/>
    <property type="match status" value="1"/>
</dbReference>
<evidence type="ECO:0000313" key="6">
    <source>
        <dbReference type="Proteomes" id="UP000559256"/>
    </source>
</evidence>
<dbReference type="InterPro" id="IPR043502">
    <property type="entry name" value="DNA/RNA_pol_sf"/>
</dbReference>
<evidence type="ECO:0000256" key="1">
    <source>
        <dbReference type="ARBA" id="ARBA00023125"/>
    </source>
</evidence>
<dbReference type="InterPro" id="IPR013762">
    <property type="entry name" value="Integrase-like_cat_sf"/>
</dbReference>
<dbReference type="Gene3D" id="1.10.443.10">
    <property type="entry name" value="Intergrase catalytic core"/>
    <property type="match status" value="1"/>
</dbReference>
<dbReference type="GO" id="GO:0006310">
    <property type="term" value="P:DNA recombination"/>
    <property type="evidence" value="ECO:0007669"/>
    <property type="project" value="UniProtKB-KW"/>
</dbReference>
<proteinExistence type="predicted"/>
<dbReference type="Proteomes" id="UP000559256">
    <property type="component" value="Unassembled WGS sequence"/>
</dbReference>
<dbReference type="GO" id="GO:0015074">
    <property type="term" value="P:DNA integration"/>
    <property type="evidence" value="ECO:0007669"/>
    <property type="project" value="InterPro"/>
</dbReference>
<dbReference type="Gene3D" id="3.30.70.270">
    <property type="match status" value="1"/>
</dbReference>
<comment type="caution">
    <text evidence="5">The sequence shown here is derived from an EMBL/GenBank/DDBJ whole genome shotgun (WGS) entry which is preliminary data.</text>
</comment>
<accession>A0A8H5D699</accession>
<gene>
    <name evidence="5" type="ORF">D9758_012386</name>
</gene>
<keyword evidence="2" id="KW-0233">DNA recombination</keyword>
<keyword evidence="6" id="KW-1185">Reference proteome</keyword>
<dbReference type="GO" id="GO:0003677">
    <property type="term" value="F:DNA binding"/>
    <property type="evidence" value="ECO:0007669"/>
    <property type="project" value="UniProtKB-KW"/>
</dbReference>
<dbReference type="AlphaFoldDB" id="A0A8H5D699"/>
<evidence type="ECO:0000256" key="2">
    <source>
        <dbReference type="ARBA" id="ARBA00023172"/>
    </source>
</evidence>
<name>A0A8H5D699_9AGAR</name>
<dbReference type="Gene3D" id="3.10.10.10">
    <property type="entry name" value="HIV Type 1 Reverse Transcriptase, subunit A, domain 1"/>
    <property type="match status" value="1"/>
</dbReference>
<dbReference type="SUPFAM" id="SSF56349">
    <property type="entry name" value="DNA breaking-rejoining enzymes"/>
    <property type="match status" value="1"/>
</dbReference>
<dbReference type="PANTHER" id="PTHR33050:SF8">
    <property type="entry name" value="REVERSE TRANSCRIPTASE DOMAIN-CONTAINING PROTEIN"/>
    <property type="match status" value="1"/>
</dbReference>
<dbReference type="InterPro" id="IPR010998">
    <property type="entry name" value="Integrase_recombinase_N"/>
</dbReference>